<keyword evidence="2" id="KW-1185">Reference proteome</keyword>
<dbReference type="AlphaFoldDB" id="A0A448XRD8"/>
<name>A0A448XRD8_9PLAT</name>
<comment type="caution">
    <text evidence="1">The sequence shown here is derived from an EMBL/GenBank/DDBJ whole genome shotgun (WGS) entry which is preliminary data.</text>
</comment>
<organism evidence="1 2">
    <name type="scientific">Protopolystoma xenopodis</name>
    <dbReference type="NCBI Taxonomy" id="117903"/>
    <lineage>
        <taxon>Eukaryota</taxon>
        <taxon>Metazoa</taxon>
        <taxon>Spiralia</taxon>
        <taxon>Lophotrochozoa</taxon>
        <taxon>Platyhelminthes</taxon>
        <taxon>Monogenea</taxon>
        <taxon>Polyopisthocotylea</taxon>
        <taxon>Polystomatidea</taxon>
        <taxon>Polystomatidae</taxon>
        <taxon>Protopolystoma</taxon>
    </lineage>
</organism>
<evidence type="ECO:0000313" key="1">
    <source>
        <dbReference type="EMBL" id="VEL43077.1"/>
    </source>
</evidence>
<proteinExistence type="predicted"/>
<protein>
    <submittedName>
        <fullName evidence="1">Uncharacterized protein</fullName>
    </submittedName>
</protein>
<gene>
    <name evidence="1" type="ORF">PXEA_LOCUS36517</name>
</gene>
<dbReference type="Proteomes" id="UP000784294">
    <property type="component" value="Unassembled WGS sequence"/>
</dbReference>
<dbReference type="EMBL" id="CAAALY010278666">
    <property type="protein sequence ID" value="VEL43077.1"/>
    <property type="molecule type" value="Genomic_DNA"/>
</dbReference>
<sequence length="43" mass="4709">MRREYVSWTAVTTSNPGRSVSGNLVFPPEDALSVRGVKSEVTK</sequence>
<reference evidence="1" key="1">
    <citation type="submission" date="2018-11" db="EMBL/GenBank/DDBJ databases">
        <authorList>
            <consortium name="Pathogen Informatics"/>
        </authorList>
    </citation>
    <scope>NUCLEOTIDE SEQUENCE</scope>
</reference>
<accession>A0A448XRD8</accession>
<evidence type="ECO:0000313" key="2">
    <source>
        <dbReference type="Proteomes" id="UP000784294"/>
    </source>
</evidence>